<reference evidence="2" key="2">
    <citation type="submission" date="2020-05" db="UniProtKB">
        <authorList>
            <consortium name="EnsemblMetazoa"/>
        </authorList>
    </citation>
    <scope>IDENTIFICATION</scope>
</reference>
<evidence type="ECO:0000313" key="3">
    <source>
        <dbReference type="Proteomes" id="UP000030765"/>
    </source>
</evidence>
<keyword evidence="3" id="KW-1185">Reference proteome</keyword>
<dbReference type="Proteomes" id="UP000030765">
    <property type="component" value="Unassembled WGS sequence"/>
</dbReference>
<protein>
    <submittedName>
        <fullName evidence="1 2">FAD-dependent pyridine nucleotide-disulfide oxidoreductase</fullName>
    </submittedName>
</protein>
<reference evidence="1 3" key="1">
    <citation type="journal article" date="2014" name="BMC Genomics">
        <title>Genome sequence of Anopheles sinensis provides insight into genetics basis of mosquito competence for malaria parasites.</title>
        <authorList>
            <person name="Zhou D."/>
            <person name="Zhang D."/>
            <person name="Ding G."/>
            <person name="Shi L."/>
            <person name="Hou Q."/>
            <person name="Ye Y."/>
            <person name="Xu Y."/>
            <person name="Zhou H."/>
            <person name="Xiong C."/>
            <person name="Li S."/>
            <person name="Yu J."/>
            <person name="Hong S."/>
            <person name="Yu X."/>
            <person name="Zou P."/>
            <person name="Chen C."/>
            <person name="Chang X."/>
            <person name="Wang W."/>
            <person name="Lv Y."/>
            <person name="Sun Y."/>
            <person name="Ma L."/>
            <person name="Shen B."/>
            <person name="Zhu C."/>
        </authorList>
    </citation>
    <scope>NUCLEOTIDE SEQUENCE [LARGE SCALE GENOMIC DNA]</scope>
</reference>
<accession>A0A084VP74</accession>
<dbReference type="EnsemblMetazoa" id="ASIC007464-RA">
    <property type="protein sequence ID" value="ASIC007464-PA"/>
    <property type="gene ID" value="ASIC007464"/>
</dbReference>
<evidence type="ECO:0000313" key="1">
    <source>
        <dbReference type="EMBL" id="KFB39768.1"/>
    </source>
</evidence>
<dbReference type="VEuPathDB" id="VectorBase:ASIC007464"/>
<sequence>MDVISSGLTDRHREAALLLTDRVLDVSPHTSVVVDLGIVYRENSRGLRQTTKNHAIVYNSKLLVCSSNSSA</sequence>
<organism evidence="1">
    <name type="scientific">Anopheles sinensis</name>
    <name type="common">Mosquito</name>
    <dbReference type="NCBI Taxonomy" id="74873"/>
    <lineage>
        <taxon>Eukaryota</taxon>
        <taxon>Metazoa</taxon>
        <taxon>Ecdysozoa</taxon>
        <taxon>Arthropoda</taxon>
        <taxon>Hexapoda</taxon>
        <taxon>Insecta</taxon>
        <taxon>Pterygota</taxon>
        <taxon>Neoptera</taxon>
        <taxon>Endopterygota</taxon>
        <taxon>Diptera</taxon>
        <taxon>Nematocera</taxon>
        <taxon>Culicoidea</taxon>
        <taxon>Culicidae</taxon>
        <taxon>Anophelinae</taxon>
        <taxon>Anopheles</taxon>
    </lineage>
</organism>
<gene>
    <name evidence="1" type="ORF">ZHAS_00007464</name>
</gene>
<evidence type="ECO:0000313" key="2">
    <source>
        <dbReference type="EnsemblMetazoa" id="ASIC007464-PA"/>
    </source>
</evidence>
<proteinExistence type="predicted"/>
<dbReference type="EMBL" id="ATLV01014983">
    <property type="status" value="NOT_ANNOTATED_CDS"/>
    <property type="molecule type" value="Genomic_DNA"/>
</dbReference>
<dbReference type="EMBL" id="KE524999">
    <property type="protein sequence ID" value="KFB39768.1"/>
    <property type="molecule type" value="Genomic_DNA"/>
</dbReference>
<dbReference type="AlphaFoldDB" id="A0A084VP74"/>
<name>A0A084VP74_ANOSI</name>